<gene>
    <name evidence="2" type="ORF">FHX72_002829</name>
</gene>
<evidence type="ECO:0000313" key="3">
    <source>
        <dbReference type="Proteomes" id="UP000545286"/>
    </source>
</evidence>
<feature type="transmembrane region" description="Helical" evidence="1">
    <location>
        <begin position="50"/>
        <end position="71"/>
    </location>
</feature>
<evidence type="ECO:0000313" key="2">
    <source>
        <dbReference type="EMBL" id="MBB2958683.1"/>
    </source>
</evidence>
<sequence length="72" mass="7846">MRTHDELEDSVGEPLLHERLNLLTRVVVIASVFSAIVALWMLVPLILSSWFADLVGCGLVFGGLVGLQMLLA</sequence>
<comment type="caution">
    <text evidence="2">The sequence shown here is derived from an EMBL/GenBank/DDBJ whole genome shotgun (WGS) entry which is preliminary data.</text>
</comment>
<organism evidence="2 3">
    <name type="scientific">Pseudoclavibacter helvolus</name>
    <dbReference type="NCBI Taxonomy" id="255205"/>
    <lineage>
        <taxon>Bacteria</taxon>
        <taxon>Bacillati</taxon>
        <taxon>Actinomycetota</taxon>
        <taxon>Actinomycetes</taxon>
        <taxon>Micrococcales</taxon>
        <taxon>Microbacteriaceae</taxon>
        <taxon>Pseudoclavibacter</taxon>
    </lineage>
</organism>
<name>A0A7W4YGH2_9MICO</name>
<keyword evidence="1" id="KW-1133">Transmembrane helix</keyword>
<accession>A0A7W4YGH2</accession>
<dbReference type="EMBL" id="JACHWJ010000004">
    <property type="protein sequence ID" value="MBB2958683.1"/>
    <property type="molecule type" value="Genomic_DNA"/>
</dbReference>
<dbReference type="Proteomes" id="UP000545286">
    <property type="component" value="Unassembled WGS sequence"/>
</dbReference>
<keyword evidence="3" id="KW-1185">Reference proteome</keyword>
<feature type="transmembrane region" description="Helical" evidence="1">
    <location>
        <begin position="22"/>
        <end position="43"/>
    </location>
</feature>
<proteinExistence type="predicted"/>
<keyword evidence="1" id="KW-0472">Membrane</keyword>
<keyword evidence="1" id="KW-0812">Transmembrane</keyword>
<dbReference type="AlphaFoldDB" id="A0A7W4YGH2"/>
<protein>
    <submittedName>
        <fullName evidence="2">Uncharacterized protein</fullName>
    </submittedName>
</protein>
<evidence type="ECO:0000256" key="1">
    <source>
        <dbReference type="SAM" id="Phobius"/>
    </source>
</evidence>
<reference evidence="2 3" key="1">
    <citation type="submission" date="2020-08" db="EMBL/GenBank/DDBJ databases">
        <title>Sequencing the genomes of 1000 actinobacteria strains.</title>
        <authorList>
            <person name="Klenk H.-P."/>
        </authorList>
    </citation>
    <scope>NUCLEOTIDE SEQUENCE [LARGE SCALE GENOMIC DNA]</scope>
    <source>
        <strain evidence="2 3">DSM 20419</strain>
    </source>
</reference>
<dbReference type="RefSeq" id="WP_183625835.1">
    <property type="nucleotide sequence ID" value="NZ_JACHWJ010000004.1"/>
</dbReference>